<comment type="caution">
    <text evidence="2">The sequence shown here is derived from an EMBL/GenBank/DDBJ whole genome shotgun (WGS) entry which is preliminary data.</text>
</comment>
<feature type="domain" description="Bacteriophage T5 Orf172 DNA-binding" evidence="1">
    <location>
        <begin position="22"/>
        <end position="118"/>
    </location>
</feature>
<dbReference type="InterPro" id="IPR018306">
    <property type="entry name" value="Phage_T5_Orf172_DNA-bd"/>
</dbReference>
<dbReference type="Proteomes" id="UP001430193">
    <property type="component" value="Unassembled WGS sequence"/>
</dbReference>
<dbReference type="RefSeq" id="WP_204633365.1">
    <property type="nucleotide sequence ID" value="NZ_BSOC01000001.1"/>
</dbReference>
<proteinExistence type="predicted"/>
<name>A0ABS2KKY3_9GAMM</name>
<evidence type="ECO:0000313" key="3">
    <source>
        <dbReference type="Proteomes" id="UP001430193"/>
    </source>
</evidence>
<gene>
    <name evidence="2" type="ORF">ISS99_20030</name>
</gene>
<dbReference type="EMBL" id="JADIKF010000040">
    <property type="protein sequence ID" value="MBM7131820.1"/>
    <property type="molecule type" value="Genomic_DNA"/>
</dbReference>
<evidence type="ECO:0000259" key="1">
    <source>
        <dbReference type="Pfam" id="PF10544"/>
    </source>
</evidence>
<sequence>MNEPDAYLNLDVLHEPRRGRTFVYVLPSMGEDLTKVGFTHDPVQRFRSFHPRFFALFDLEQGMLIETRALRDARRVERLLIERWPEHRASAPLLVSEAAGGHTEWFRGIAGEVGAFAGRIAERYGYDVHAPLRAWFHHRFTERADALYEWSSRLLDLIEWQALNLPVQARDARPAKVLADTLDACKAVGIDLSGLVSPSVLEWHECGGTIPRRC</sequence>
<dbReference type="Pfam" id="PF10544">
    <property type="entry name" value="T5orf172"/>
    <property type="match status" value="1"/>
</dbReference>
<keyword evidence="3" id="KW-1185">Reference proteome</keyword>
<organism evidence="2 3">
    <name type="scientific">Dyella mobilis</name>
    <dbReference type="NCBI Taxonomy" id="1849582"/>
    <lineage>
        <taxon>Bacteria</taxon>
        <taxon>Pseudomonadati</taxon>
        <taxon>Pseudomonadota</taxon>
        <taxon>Gammaproteobacteria</taxon>
        <taxon>Lysobacterales</taxon>
        <taxon>Rhodanobacteraceae</taxon>
        <taxon>Dyella</taxon>
    </lineage>
</organism>
<protein>
    <submittedName>
        <fullName evidence="2">GIY-YIG nuclease family protein</fullName>
    </submittedName>
</protein>
<reference evidence="2" key="1">
    <citation type="submission" date="2020-10" db="EMBL/GenBank/DDBJ databases">
        <title>Phylogeny of dyella-like bacteria.</title>
        <authorList>
            <person name="Fu J."/>
        </authorList>
    </citation>
    <scope>NUCLEOTIDE SEQUENCE</scope>
    <source>
        <strain evidence="2">DHON07</strain>
    </source>
</reference>
<accession>A0ABS2KKY3</accession>
<evidence type="ECO:0000313" key="2">
    <source>
        <dbReference type="EMBL" id="MBM7131820.1"/>
    </source>
</evidence>